<evidence type="ECO:0000256" key="5">
    <source>
        <dbReference type="ARBA" id="ARBA00022692"/>
    </source>
</evidence>
<keyword evidence="11" id="KW-1185">Reference proteome</keyword>
<name>I5AYR0_9BACT</name>
<dbReference type="Pfam" id="PF12698">
    <property type="entry name" value="ABC2_membrane_3"/>
    <property type="match status" value="1"/>
</dbReference>
<sequence length="373" mass="41160">MKTLRRLTALILKELLTIMKDPKSRFVVIAPPIIQFFIFSYAATFDLENVRYAVFDECRSVLSRSFLADVEGTGRFRLAAHLENAGQVEETIDDEKARLVIHIGSQFEENLRSGRSVEIQIIADGRSPNVAMIAIGYLGTIVENFNKALLEQGITQGSGPGLALVERAWFNENLSSRWFMVSALGGVISTVVVMILTSLSVAREREFGTFDQLLVAPFSPVEILVGKSIPGILFGMLDALIFAGGAVLWFHIPFRGTISALMVSLLCFIITIVGVGLLVSSLSTTMQQGLLGAFLFLMPAITLSGLATPVENMPMWLQQADMLNPVCHIITALRRIFLEGADLTMIWPQIWPLLIMASITLPLAAWLFRRRSV</sequence>
<dbReference type="InterPro" id="IPR000412">
    <property type="entry name" value="ABC_2_transport"/>
</dbReference>
<evidence type="ECO:0000256" key="8">
    <source>
        <dbReference type="RuleBase" id="RU361157"/>
    </source>
</evidence>
<dbReference type="HOGENOM" id="CLU_039483_8_3_7"/>
<dbReference type="PROSITE" id="PS51012">
    <property type="entry name" value="ABC_TM2"/>
    <property type="match status" value="1"/>
</dbReference>
<keyword evidence="7 8" id="KW-0472">Membrane</keyword>
<keyword evidence="5 8" id="KW-0812">Transmembrane</keyword>
<dbReference type="AlphaFoldDB" id="I5AYR0"/>
<reference evidence="10 11" key="1">
    <citation type="submission" date="2011-09" db="EMBL/GenBank/DDBJ databases">
        <authorList>
            <consortium name="US DOE Joint Genome Institute (JGI-PGF)"/>
            <person name="Lucas S."/>
            <person name="Han J."/>
            <person name="Lapidus A."/>
            <person name="Cheng J.-F."/>
            <person name="Goodwin L."/>
            <person name="Pitluck S."/>
            <person name="Peters L."/>
            <person name="Land M.L."/>
            <person name="Hauser L."/>
            <person name="Orellana R."/>
            <person name="Lovley D."/>
            <person name="Woyke T.J."/>
        </authorList>
    </citation>
    <scope>NUCLEOTIDE SEQUENCE [LARGE SCALE GENOMIC DNA]</scope>
    <source>
        <strain evidence="10 11">2ac9</strain>
    </source>
</reference>
<comment type="similarity">
    <text evidence="2 8">Belongs to the ABC-2 integral membrane protein family.</text>
</comment>
<evidence type="ECO:0000256" key="6">
    <source>
        <dbReference type="ARBA" id="ARBA00022989"/>
    </source>
</evidence>
<evidence type="ECO:0000313" key="11">
    <source>
        <dbReference type="Proteomes" id="UP000005778"/>
    </source>
</evidence>
<dbReference type="Proteomes" id="UP000005778">
    <property type="component" value="Chromosome"/>
</dbReference>
<dbReference type="eggNOG" id="COG0842">
    <property type="taxonomic scope" value="Bacteria"/>
</dbReference>
<dbReference type="STRING" id="879212.DespoDRAFT_00343"/>
<protein>
    <recommendedName>
        <fullName evidence="8">Transport permease protein</fullName>
    </recommendedName>
</protein>
<dbReference type="Gene3D" id="3.40.1710.10">
    <property type="entry name" value="abc type-2 transporter like domain"/>
    <property type="match status" value="1"/>
</dbReference>
<dbReference type="InterPro" id="IPR013525">
    <property type="entry name" value="ABC2_TM"/>
</dbReference>
<evidence type="ECO:0000256" key="4">
    <source>
        <dbReference type="ARBA" id="ARBA00022475"/>
    </source>
</evidence>
<dbReference type="InterPro" id="IPR051449">
    <property type="entry name" value="ABC-2_transporter_component"/>
</dbReference>
<dbReference type="PANTHER" id="PTHR30294:SF44">
    <property type="entry name" value="MULTIDRUG ABC TRANSPORTER PERMEASE YBHR-RELATED"/>
    <property type="match status" value="1"/>
</dbReference>
<keyword evidence="4 8" id="KW-1003">Cell membrane</keyword>
<evidence type="ECO:0000313" key="10">
    <source>
        <dbReference type="EMBL" id="EIM62373.1"/>
    </source>
</evidence>
<reference evidence="10 11" key="2">
    <citation type="submission" date="2012-02" db="EMBL/GenBank/DDBJ databases">
        <title>Improved High-Quality Draft sequence of Desulfobacter postgatei 2ac9.</title>
        <authorList>
            <consortium name="US DOE Joint Genome Institute"/>
            <person name="Lucas S."/>
            <person name="Han J."/>
            <person name="Lapidus A."/>
            <person name="Cheng J.-F."/>
            <person name="Goodwin L."/>
            <person name="Pitluck S."/>
            <person name="Peters L."/>
            <person name="Ovchinnikova G."/>
            <person name="Held B."/>
            <person name="Detter J.C."/>
            <person name="Han C."/>
            <person name="Tapia R."/>
            <person name="Land M."/>
            <person name="Hauser L."/>
            <person name="Kyrpides N."/>
            <person name="Ivanova N."/>
            <person name="Pagani I."/>
            <person name="Orellana R."/>
            <person name="Lovley D."/>
            <person name="Woyke T."/>
        </authorList>
    </citation>
    <scope>NUCLEOTIDE SEQUENCE [LARGE SCALE GENOMIC DNA]</scope>
    <source>
        <strain evidence="10 11">2ac9</strain>
    </source>
</reference>
<dbReference type="PANTHER" id="PTHR30294">
    <property type="entry name" value="MEMBRANE COMPONENT OF ABC TRANSPORTER YHHJ-RELATED"/>
    <property type="match status" value="1"/>
</dbReference>
<proteinExistence type="inferred from homology"/>
<evidence type="ECO:0000259" key="9">
    <source>
        <dbReference type="PROSITE" id="PS51012"/>
    </source>
</evidence>
<dbReference type="RefSeq" id="WP_004070904.1">
    <property type="nucleotide sequence ID" value="NZ_CM001488.1"/>
</dbReference>
<gene>
    <name evidence="10" type="ORF">DespoDRAFT_00343</name>
</gene>
<feature type="transmembrane region" description="Helical" evidence="8">
    <location>
        <begin position="26"/>
        <end position="45"/>
    </location>
</feature>
<comment type="subcellular location">
    <subcellularLocation>
        <location evidence="1 8">Cell membrane</location>
        <topology evidence="1 8">Multi-pass membrane protein</topology>
    </subcellularLocation>
</comment>
<dbReference type="PRINTS" id="PR00164">
    <property type="entry name" value="ABC2TRNSPORT"/>
</dbReference>
<feature type="transmembrane region" description="Helical" evidence="8">
    <location>
        <begin position="290"/>
        <end position="307"/>
    </location>
</feature>
<dbReference type="InterPro" id="IPR047817">
    <property type="entry name" value="ABC2_TM_bact-type"/>
</dbReference>
<evidence type="ECO:0000256" key="1">
    <source>
        <dbReference type="ARBA" id="ARBA00004651"/>
    </source>
</evidence>
<feature type="transmembrane region" description="Helical" evidence="8">
    <location>
        <begin position="232"/>
        <end position="252"/>
    </location>
</feature>
<dbReference type="EMBL" id="CM001488">
    <property type="protein sequence ID" value="EIM62373.1"/>
    <property type="molecule type" value="Genomic_DNA"/>
</dbReference>
<keyword evidence="6 8" id="KW-1133">Transmembrane helix</keyword>
<feature type="transmembrane region" description="Helical" evidence="8">
    <location>
        <begin position="258"/>
        <end position="278"/>
    </location>
</feature>
<dbReference type="GO" id="GO:0140359">
    <property type="term" value="F:ABC-type transporter activity"/>
    <property type="evidence" value="ECO:0007669"/>
    <property type="project" value="InterPro"/>
</dbReference>
<evidence type="ECO:0000256" key="7">
    <source>
        <dbReference type="ARBA" id="ARBA00023136"/>
    </source>
</evidence>
<dbReference type="GO" id="GO:0043190">
    <property type="term" value="C:ATP-binding cassette (ABC) transporter complex"/>
    <property type="evidence" value="ECO:0007669"/>
    <property type="project" value="InterPro"/>
</dbReference>
<feature type="domain" description="ABC transmembrane type-2" evidence="9">
    <location>
        <begin position="135"/>
        <end position="371"/>
    </location>
</feature>
<feature type="transmembrane region" description="Helical" evidence="8">
    <location>
        <begin position="178"/>
        <end position="202"/>
    </location>
</feature>
<dbReference type="OrthoDB" id="9808686at2"/>
<evidence type="ECO:0000256" key="2">
    <source>
        <dbReference type="ARBA" id="ARBA00007783"/>
    </source>
</evidence>
<accession>I5AYR0</accession>
<feature type="transmembrane region" description="Helical" evidence="8">
    <location>
        <begin position="350"/>
        <end position="368"/>
    </location>
</feature>
<keyword evidence="3 8" id="KW-0813">Transport</keyword>
<evidence type="ECO:0000256" key="3">
    <source>
        <dbReference type="ARBA" id="ARBA00022448"/>
    </source>
</evidence>
<organism evidence="10 11">
    <name type="scientific">Desulfobacter postgatei 2ac9</name>
    <dbReference type="NCBI Taxonomy" id="879212"/>
    <lineage>
        <taxon>Bacteria</taxon>
        <taxon>Pseudomonadati</taxon>
        <taxon>Thermodesulfobacteriota</taxon>
        <taxon>Desulfobacteria</taxon>
        <taxon>Desulfobacterales</taxon>
        <taxon>Desulfobacteraceae</taxon>
        <taxon>Desulfobacter</taxon>
    </lineage>
</organism>